<dbReference type="Proteomes" id="UP000887565">
    <property type="component" value="Unplaced"/>
</dbReference>
<evidence type="ECO:0000313" key="3">
    <source>
        <dbReference type="WBParaSite" id="nRc.2.0.1.t40554-RA"/>
    </source>
</evidence>
<sequence>MEFHPIDMADGWLLLVILLLNVTGAKISGIGAGRFNNCCCGCCIIIAEVNEVCSKLGPNSLGKLPIKGKGLRFYKRKQCKPRFFITRTTHTESK</sequence>
<keyword evidence="1" id="KW-0732">Signal</keyword>
<keyword evidence="2" id="KW-1185">Reference proteome</keyword>
<organism evidence="2 3">
    <name type="scientific">Romanomermis culicivorax</name>
    <name type="common">Nematode worm</name>
    <dbReference type="NCBI Taxonomy" id="13658"/>
    <lineage>
        <taxon>Eukaryota</taxon>
        <taxon>Metazoa</taxon>
        <taxon>Ecdysozoa</taxon>
        <taxon>Nematoda</taxon>
        <taxon>Enoplea</taxon>
        <taxon>Dorylaimia</taxon>
        <taxon>Mermithida</taxon>
        <taxon>Mermithoidea</taxon>
        <taxon>Mermithidae</taxon>
        <taxon>Romanomermis</taxon>
    </lineage>
</organism>
<name>A0A915KQ11_ROMCU</name>
<feature type="signal peptide" evidence="1">
    <location>
        <begin position="1"/>
        <end position="25"/>
    </location>
</feature>
<protein>
    <submittedName>
        <fullName evidence="3">Secreted protein</fullName>
    </submittedName>
</protein>
<dbReference type="WBParaSite" id="nRc.2.0.1.t40554-RA">
    <property type="protein sequence ID" value="nRc.2.0.1.t40554-RA"/>
    <property type="gene ID" value="nRc.2.0.1.g40554"/>
</dbReference>
<accession>A0A915KQ11</accession>
<dbReference type="AlphaFoldDB" id="A0A915KQ11"/>
<feature type="chain" id="PRO_5037942941" evidence="1">
    <location>
        <begin position="26"/>
        <end position="94"/>
    </location>
</feature>
<reference evidence="3" key="1">
    <citation type="submission" date="2022-11" db="UniProtKB">
        <authorList>
            <consortium name="WormBaseParasite"/>
        </authorList>
    </citation>
    <scope>IDENTIFICATION</scope>
</reference>
<proteinExistence type="predicted"/>
<evidence type="ECO:0000256" key="1">
    <source>
        <dbReference type="SAM" id="SignalP"/>
    </source>
</evidence>
<evidence type="ECO:0000313" key="2">
    <source>
        <dbReference type="Proteomes" id="UP000887565"/>
    </source>
</evidence>